<evidence type="ECO:0000256" key="3">
    <source>
        <dbReference type="ARBA" id="ARBA00012973"/>
    </source>
</evidence>
<dbReference type="GO" id="GO:0003852">
    <property type="term" value="F:2-isopropylmalate synthase activity"/>
    <property type="evidence" value="ECO:0007669"/>
    <property type="project" value="UniProtKB-UniRule"/>
</dbReference>
<feature type="region of interest" description="Regulatory domain" evidence="12">
    <location>
        <begin position="411"/>
        <end position="542"/>
    </location>
</feature>
<keyword evidence="8 12" id="KW-0808">Transferase</keyword>
<proteinExistence type="inferred from homology"/>
<name>A0A934KL66_9BACT</name>
<comment type="similarity">
    <text evidence="2 12">Belongs to the alpha-IPM synthase/homocitrate synthase family. LeuA type 1 subfamily.</text>
</comment>
<keyword evidence="9 12" id="KW-0479">Metal-binding</keyword>
<evidence type="ECO:0000256" key="10">
    <source>
        <dbReference type="ARBA" id="ARBA00023211"/>
    </source>
</evidence>
<evidence type="ECO:0000256" key="8">
    <source>
        <dbReference type="ARBA" id="ARBA00022679"/>
    </source>
</evidence>
<dbReference type="GO" id="GO:0005737">
    <property type="term" value="C:cytoplasm"/>
    <property type="evidence" value="ECO:0007669"/>
    <property type="project" value="UniProtKB-UniRule"/>
</dbReference>
<dbReference type="HAMAP" id="MF_01025">
    <property type="entry name" value="LeuA_type1"/>
    <property type="match status" value="1"/>
</dbReference>
<dbReference type="Proteomes" id="UP000614410">
    <property type="component" value="Unassembled WGS sequence"/>
</dbReference>
<dbReference type="FunFam" id="3.30.160.270:FF:000001">
    <property type="entry name" value="2-isopropylmalate synthase"/>
    <property type="match status" value="1"/>
</dbReference>
<comment type="catalytic activity">
    <reaction evidence="12">
        <text>3-methyl-2-oxobutanoate + acetyl-CoA + H2O = (2S)-2-isopropylmalate + CoA + H(+)</text>
        <dbReference type="Rhea" id="RHEA:21524"/>
        <dbReference type="ChEBI" id="CHEBI:1178"/>
        <dbReference type="ChEBI" id="CHEBI:11851"/>
        <dbReference type="ChEBI" id="CHEBI:15377"/>
        <dbReference type="ChEBI" id="CHEBI:15378"/>
        <dbReference type="ChEBI" id="CHEBI:57287"/>
        <dbReference type="ChEBI" id="CHEBI:57288"/>
        <dbReference type="EC" id="2.3.3.13"/>
    </reaction>
</comment>
<comment type="pathway">
    <text evidence="1 12">Amino-acid biosynthesis; L-leucine biosynthesis; L-leucine from 3-methyl-2-oxobutanoate: step 1/4.</text>
</comment>
<dbReference type="InterPro" id="IPR036230">
    <property type="entry name" value="LeuA_allosteric_dom_sf"/>
</dbReference>
<comment type="cofactor">
    <cofactor evidence="12">
        <name>Mn(2+)</name>
        <dbReference type="ChEBI" id="CHEBI:29035"/>
    </cofactor>
</comment>
<dbReference type="FunFam" id="3.20.20.70:FF:000010">
    <property type="entry name" value="2-isopropylmalate synthase"/>
    <property type="match status" value="1"/>
</dbReference>
<dbReference type="FunFam" id="1.10.238.260:FF:000001">
    <property type="entry name" value="2-isopropylmalate synthase"/>
    <property type="match status" value="1"/>
</dbReference>
<dbReference type="NCBIfam" id="TIGR00973">
    <property type="entry name" value="leuA_bact"/>
    <property type="match status" value="1"/>
</dbReference>
<dbReference type="AlphaFoldDB" id="A0A934KL66"/>
<dbReference type="SUPFAM" id="SSF110921">
    <property type="entry name" value="2-isopropylmalate synthase LeuA, allosteric (dimerisation) domain"/>
    <property type="match status" value="1"/>
</dbReference>
<dbReference type="InterPro" id="IPR000891">
    <property type="entry name" value="PYR_CT"/>
</dbReference>
<sequence length="542" mass="57529">MSGNGQVASLGNPLFAAGTAVEPAALTILDTTLRDGEQSPGVALSADDKLAIARQLARLRVDVIEAGFPFSSPGDHAAVRAIAEQIDGPIIAGLSRCFPADVRQCADALAPAARARIHVFIGTSPIHRDSQLRMSQAEVLERVVSMTALAKTFRDDVEFSPMDASRTEPEYLADIVAGCIDAGATTVNLPDTVGYATPDEWRGLIEWLQARVPSLATVTLSVHCHNDLGLAVANSLASVRAGARQVETCVNGIGERAGNAALEEVAMATRLHPEVFGVATQLDHSQLYRTSRLVSQLTGMVVQPNKAVVGANAFAHHSGIHQDGILKDRRTFEIMEAAEVGAGSTLVLGKLSGRHALRNRLEQLGYALDEEELKRAFVRFKELADRKRDVTDRDLEAVVADERRTGDERYRLEHLQVSCGTQLRPTATVRMLLPDGLSHEAAAIGDGPVDAAYRAIQSLCQVDGELEEFAVQAVTGGIDAIGEVSVRLHHDGARAAGHGADTDIIVAAARAYVHALNRMADGLASGDRPTPETAGSAAASGR</sequence>
<dbReference type="PROSITE" id="PS00815">
    <property type="entry name" value="AIPM_HOMOCIT_SYNTH_1"/>
    <property type="match status" value="1"/>
</dbReference>
<feature type="binding site" evidence="12">
    <location>
        <position position="35"/>
    </location>
    <ligand>
        <name>Mn(2+)</name>
        <dbReference type="ChEBI" id="CHEBI:29035"/>
    </ligand>
</feature>
<dbReference type="EMBL" id="JAEKNN010000025">
    <property type="protein sequence ID" value="MBJ7608838.1"/>
    <property type="molecule type" value="Genomic_DNA"/>
</dbReference>
<evidence type="ECO:0000256" key="13">
    <source>
        <dbReference type="SAM" id="MobiDB-lite"/>
    </source>
</evidence>
<evidence type="ECO:0000256" key="6">
    <source>
        <dbReference type="ARBA" id="ARBA00022490"/>
    </source>
</evidence>
<keyword evidence="15" id="KW-0012">Acyltransferase</keyword>
<feature type="binding site" evidence="12">
    <location>
        <position position="225"/>
    </location>
    <ligand>
        <name>Mn(2+)</name>
        <dbReference type="ChEBI" id="CHEBI:29035"/>
    </ligand>
</feature>
<keyword evidence="5 12" id="KW-0432">Leucine biosynthesis</keyword>
<evidence type="ECO:0000256" key="9">
    <source>
        <dbReference type="ARBA" id="ARBA00022723"/>
    </source>
</evidence>
<dbReference type="InterPro" id="IPR002034">
    <property type="entry name" value="AIPM/Hcit_synth_CS"/>
</dbReference>
<evidence type="ECO:0000256" key="11">
    <source>
        <dbReference type="ARBA" id="ARBA00023304"/>
    </source>
</evidence>
<dbReference type="InterPro" id="IPR050073">
    <property type="entry name" value="2-IPM_HCS-like"/>
</dbReference>
<evidence type="ECO:0000256" key="2">
    <source>
        <dbReference type="ARBA" id="ARBA00009396"/>
    </source>
</evidence>
<dbReference type="EC" id="2.3.3.13" evidence="3 12"/>
<dbReference type="PROSITE" id="PS00816">
    <property type="entry name" value="AIPM_HOMOCIT_SYNTH_2"/>
    <property type="match status" value="1"/>
</dbReference>
<organism evidence="15 16">
    <name type="scientific">Candidatus Amunia macphersoniae</name>
    <dbReference type="NCBI Taxonomy" id="3127014"/>
    <lineage>
        <taxon>Bacteria</taxon>
        <taxon>Bacillati</taxon>
        <taxon>Candidatus Dormiibacterota</taxon>
        <taxon>Candidatus Dormibacteria</taxon>
        <taxon>Candidatus Aeolococcales</taxon>
        <taxon>Candidatus Aeolococcaceae</taxon>
        <taxon>Candidatus Amunia</taxon>
    </lineage>
</organism>
<keyword evidence="6 12" id="KW-0963">Cytoplasm</keyword>
<evidence type="ECO:0000256" key="5">
    <source>
        <dbReference type="ARBA" id="ARBA00022430"/>
    </source>
</evidence>
<dbReference type="InterPro" id="IPR013709">
    <property type="entry name" value="2-isopropylmalate_synth_dimer"/>
</dbReference>
<dbReference type="Pfam" id="PF08502">
    <property type="entry name" value="LeuA_dimer"/>
    <property type="match status" value="1"/>
</dbReference>
<dbReference type="PROSITE" id="PS50991">
    <property type="entry name" value="PYR_CT"/>
    <property type="match status" value="1"/>
</dbReference>
<dbReference type="Gene3D" id="3.20.20.70">
    <property type="entry name" value="Aldolase class I"/>
    <property type="match status" value="1"/>
</dbReference>
<evidence type="ECO:0000256" key="1">
    <source>
        <dbReference type="ARBA" id="ARBA00004689"/>
    </source>
</evidence>
<feature type="region of interest" description="Disordered" evidence="13">
    <location>
        <begin position="522"/>
        <end position="542"/>
    </location>
</feature>
<evidence type="ECO:0000256" key="12">
    <source>
        <dbReference type="HAMAP-Rule" id="MF_01025"/>
    </source>
</evidence>
<keyword evidence="10 12" id="KW-0464">Manganese</keyword>
<dbReference type="CDD" id="cd07940">
    <property type="entry name" value="DRE_TIM_IPMS"/>
    <property type="match status" value="1"/>
</dbReference>
<protein>
    <recommendedName>
        <fullName evidence="4 12">2-isopropylmalate synthase</fullName>
        <ecNumber evidence="3 12">2.3.3.13</ecNumber>
    </recommendedName>
    <alternativeName>
        <fullName evidence="12">Alpha-IPM synthase</fullName>
    </alternativeName>
    <alternativeName>
        <fullName evidence="12">Alpha-isopropylmalate synthase</fullName>
    </alternativeName>
</protein>
<dbReference type="PANTHER" id="PTHR10277">
    <property type="entry name" value="HOMOCITRATE SYNTHASE-RELATED"/>
    <property type="match status" value="1"/>
</dbReference>
<dbReference type="InterPro" id="IPR054691">
    <property type="entry name" value="LeuA/HCS_post-cat"/>
</dbReference>
<evidence type="ECO:0000259" key="14">
    <source>
        <dbReference type="PROSITE" id="PS50991"/>
    </source>
</evidence>
<accession>A0A934KL66</accession>
<dbReference type="GO" id="GO:0009098">
    <property type="term" value="P:L-leucine biosynthetic process"/>
    <property type="evidence" value="ECO:0007669"/>
    <property type="project" value="UniProtKB-UniRule"/>
</dbReference>
<dbReference type="SUPFAM" id="SSF51569">
    <property type="entry name" value="Aldolase"/>
    <property type="match status" value="1"/>
</dbReference>
<feature type="binding site" evidence="12">
    <location>
        <position position="259"/>
    </location>
    <ligand>
        <name>Mn(2+)</name>
        <dbReference type="ChEBI" id="CHEBI:29035"/>
    </ligand>
</feature>
<dbReference type="Gene3D" id="1.10.238.260">
    <property type="match status" value="1"/>
</dbReference>
<feature type="domain" description="Pyruvate carboxyltransferase" evidence="14">
    <location>
        <begin position="26"/>
        <end position="288"/>
    </location>
</feature>
<dbReference type="PANTHER" id="PTHR10277:SF9">
    <property type="entry name" value="2-ISOPROPYLMALATE SYNTHASE 1, CHLOROPLASTIC-RELATED"/>
    <property type="match status" value="1"/>
</dbReference>
<dbReference type="SMART" id="SM00917">
    <property type="entry name" value="LeuA_dimer"/>
    <property type="match status" value="1"/>
</dbReference>
<comment type="subunit">
    <text evidence="12">Homodimer.</text>
</comment>
<reference evidence="15 16" key="1">
    <citation type="submission" date="2020-10" db="EMBL/GenBank/DDBJ databases">
        <title>Ca. Dormibacterota MAGs.</title>
        <authorList>
            <person name="Montgomery K."/>
        </authorList>
    </citation>
    <scope>NUCLEOTIDE SEQUENCE [LARGE SCALE GENOMIC DNA]</scope>
    <source>
        <strain evidence="15">Mitchell_Peninsula_5</strain>
    </source>
</reference>
<dbReference type="NCBIfam" id="NF002086">
    <property type="entry name" value="PRK00915.1-3"/>
    <property type="match status" value="1"/>
</dbReference>
<keyword evidence="11 12" id="KW-0100">Branched-chain amino acid biosynthesis</keyword>
<gene>
    <name evidence="12" type="primary">leuA</name>
    <name evidence="15" type="ORF">JF887_05340</name>
</gene>
<evidence type="ECO:0000313" key="16">
    <source>
        <dbReference type="Proteomes" id="UP000614410"/>
    </source>
</evidence>
<dbReference type="GO" id="GO:0003985">
    <property type="term" value="F:acetyl-CoA C-acetyltransferase activity"/>
    <property type="evidence" value="ECO:0007669"/>
    <property type="project" value="UniProtKB-UniRule"/>
</dbReference>
<evidence type="ECO:0000256" key="4">
    <source>
        <dbReference type="ARBA" id="ARBA00018198"/>
    </source>
</evidence>
<dbReference type="InterPro" id="IPR005671">
    <property type="entry name" value="LeuA_bact_synth"/>
</dbReference>
<dbReference type="Gene3D" id="3.30.160.270">
    <property type="match status" value="1"/>
</dbReference>
<evidence type="ECO:0000313" key="15">
    <source>
        <dbReference type="EMBL" id="MBJ7608838.1"/>
    </source>
</evidence>
<dbReference type="Pfam" id="PF22617">
    <property type="entry name" value="HCS_D2"/>
    <property type="match status" value="1"/>
</dbReference>
<comment type="function">
    <text evidence="12">Catalyzes the condensation of the acetyl group of acetyl-CoA with 3-methyl-2-oxobutanoate (2-ketoisovalerate) to form 3-carboxy-3-hydroxy-4-methylpentanoate (2-isopropylmalate).</text>
</comment>
<comment type="caution">
    <text evidence="15">The sequence shown here is derived from an EMBL/GenBank/DDBJ whole genome shotgun (WGS) entry which is preliminary data.</text>
</comment>
<keyword evidence="7 12" id="KW-0028">Amino-acid biosynthesis</keyword>
<dbReference type="GO" id="GO:0030145">
    <property type="term" value="F:manganese ion binding"/>
    <property type="evidence" value="ECO:0007669"/>
    <property type="project" value="UniProtKB-UniRule"/>
</dbReference>
<evidence type="ECO:0000256" key="7">
    <source>
        <dbReference type="ARBA" id="ARBA00022605"/>
    </source>
</evidence>
<dbReference type="Pfam" id="PF00682">
    <property type="entry name" value="HMGL-like"/>
    <property type="match status" value="1"/>
</dbReference>
<dbReference type="InterPro" id="IPR013785">
    <property type="entry name" value="Aldolase_TIM"/>
</dbReference>
<feature type="binding site" evidence="12">
    <location>
        <position position="223"/>
    </location>
    <ligand>
        <name>Mn(2+)</name>
        <dbReference type="ChEBI" id="CHEBI:29035"/>
    </ligand>
</feature>